<organism evidence="2 3">
    <name type="scientific">Leminorella grimontii</name>
    <dbReference type="NCBI Taxonomy" id="82981"/>
    <lineage>
        <taxon>Bacteria</taxon>
        <taxon>Pseudomonadati</taxon>
        <taxon>Pseudomonadota</taxon>
        <taxon>Gammaproteobacteria</taxon>
        <taxon>Enterobacterales</taxon>
        <taxon>Budviciaceae</taxon>
        <taxon>Leminorella</taxon>
    </lineage>
</organism>
<sequence length="157" mass="17636">MKCLHVNNTARFILFAALSLSPLFGYAAIERTQFIHYDMTTSERNVYDLTFIPQPQETVIVVNRPDDATPLLTAAVTHCVVKKSDTVAFGLAKFNTQSKGADARLSRFINFVKEHSLRTHLQPIDQQRQLLLLNDVNGIITLDYPLSVMGDKECAPE</sequence>
<dbReference type="Proteomes" id="UP001058124">
    <property type="component" value="Unassembled WGS sequence"/>
</dbReference>
<reference evidence="2" key="1">
    <citation type="submission" date="2022-06" db="EMBL/GenBank/DDBJ databases">
        <title>Draft genome sequences of Leminorella grimontii str. JCM5902.</title>
        <authorList>
            <person name="Wakabayashi Y."/>
            <person name="Kojima K."/>
        </authorList>
    </citation>
    <scope>NUCLEOTIDE SEQUENCE</scope>
    <source>
        <strain evidence="2">JCM 5902</strain>
    </source>
</reference>
<evidence type="ECO:0000256" key="1">
    <source>
        <dbReference type="SAM" id="SignalP"/>
    </source>
</evidence>
<keyword evidence="1" id="KW-0732">Signal</keyword>
<feature type="chain" id="PRO_5043360755" evidence="1">
    <location>
        <begin position="28"/>
        <end position="157"/>
    </location>
</feature>
<dbReference type="AlphaFoldDB" id="A0AAV5N0W0"/>
<dbReference type="EMBL" id="BRLH01000003">
    <property type="protein sequence ID" value="GKX55738.1"/>
    <property type="molecule type" value="Genomic_DNA"/>
</dbReference>
<evidence type="ECO:0000313" key="3">
    <source>
        <dbReference type="Proteomes" id="UP001058124"/>
    </source>
</evidence>
<feature type="signal peptide" evidence="1">
    <location>
        <begin position="1"/>
        <end position="27"/>
    </location>
</feature>
<accession>A0AAV5N0W0</accession>
<dbReference type="RefSeq" id="WP_027273695.1">
    <property type="nucleotide sequence ID" value="NZ_BRLH01000003.1"/>
</dbReference>
<gene>
    <name evidence="2" type="ORF">SOASR030_18500</name>
</gene>
<protein>
    <submittedName>
        <fullName evidence="2">Uncharacterized protein</fullName>
    </submittedName>
</protein>
<comment type="caution">
    <text evidence="2">The sequence shown here is derived from an EMBL/GenBank/DDBJ whole genome shotgun (WGS) entry which is preliminary data.</text>
</comment>
<name>A0AAV5N0W0_9GAMM</name>
<keyword evidence="3" id="KW-1185">Reference proteome</keyword>
<evidence type="ECO:0000313" key="2">
    <source>
        <dbReference type="EMBL" id="GKX55738.1"/>
    </source>
</evidence>
<proteinExistence type="predicted"/>